<organism evidence="3 5">
    <name type="scientific">Sunxiuqinia elliptica</name>
    <dbReference type="NCBI Taxonomy" id="655355"/>
    <lineage>
        <taxon>Bacteria</taxon>
        <taxon>Pseudomonadati</taxon>
        <taxon>Bacteroidota</taxon>
        <taxon>Bacteroidia</taxon>
        <taxon>Marinilabiliales</taxon>
        <taxon>Prolixibacteraceae</taxon>
        <taxon>Sunxiuqinia</taxon>
    </lineage>
</organism>
<dbReference type="STRING" id="655355.SAMN05216283_101708"/>
<evidence type="ECO:0000313" key="3">
    <source>
        <dbReference type="EMBL" id="SFE66613.1"/>
    </source>
</evidence>
<keyword evidence="1" id="KW-0472">Membrane</keyword>
<dbReference type="Proteomes" id="UP000198964">
    <property type="component" value="Unassembled WGS sequence"/>
</dbReference>
<dbReference type="OrthoDB" id="9948673at2"/>
<dbReference type="NCBIfam" id="TIGR01167">
    <property type="entry name" value="LPXTG_anchor"/>
    <property type="match status" value="1"/>
</dbReference>
<gene>
    <name evidence="4" type="ORF">DET52_102221</name>
    <name evidence="3" type="ORF">SAMN05216283_101708</name>
</gene>
<feature type="chain" id="PRO_5036021049" evidence="2">
    <location>
        <begin position="25"/>
        <end position="84"/>
    </location>
</feature>
<feature type="transmembrane region" description="Helical" evidence="1">
    <location>
        <begin position="61"/>
        <end position="79"/>
    </location>
</feature>
<dbReference type="AlphaFoldDB" id="A0A1I2CFK9"/>
<proteinExistence type="predicted"/>
<evidence type="ECO:0000256" key="1">
    <source>
        <dbReference type="SAM" id="Phobius"/>
    </source>
</evidence>
<dbReference type="EMBL" id="SNWI01000002">
    <property type="protein sequence ID" value="TDO03883.1"/>
    <property type="molecule type" value="Genomic_DNA"/>
</dbReference>
<protein>
    <submittedName>
        <fullName evidence="3">LPXTG-motif cell wall anchor domain-containing protein</fullName>
    </submittedName>
    <submittedName>
        <fullName evidence="4">LPXTG-motif cell wall-anchored protein</fullName>
    </submittedName>
</protein>
<dbReference type="Proteomes" id="UP000294848">
    <property type="component" value="Unassembled WGS sequence"/>
</dbReference>
<evidence type="ECO:0000313" key="5">
    <source>
        <dbReference type="Proteomes" id="UP000198964"/>
    </source>
</evidence>
<feature type="signal peptide" evidence="2">
    <location>
        <begin position="1"/>
        <end position="24"/>
    </location>
</feature>
<keyword evidence="5" id="KW-1185">Reference proteome</keyword>
<keyword evidence="1" id="KW-0812">Transmembrane</keyword>
<evidence type="ECO:0000313" key="6">
    <source>
        <dbReference type="Proteomes" id="UP000294848"/>
    </source>
</evidence>
<reference evidence="4 6" key="2">
    <citation type="submission" date="2019-03" db="EMBL/GenBank/DDBJ databases">
        <title>Freshwater and sediment microbial communities from various areas in North America, analyzing microbe dynamics in response to fracking.</title>
        <authorList>
            <person name="Lamendella R."/>
        </authorList>
    </citation>
    <scope>NUCLEOTIDE SEQUENCE [LARGE SCALE GENOMIC DNA]</scope>
    <source>
        <strain evidence="4 6">114D</strain>
    </source>
</reference>
<accession>A0A1I2CFK9</accession>
<sequence length="84" mass="9142">MKKLMLILALFGMLAVGALQPVAAQEQEEDLFEMEDTLSIDDMDPVFYEAEQESGSSSTTTVLIIVAIVVVGAGVYFVAKKKKK</sequence>
<dbReference type="RefSeq" id="WP_093918421.1">
    <property type="nucleotide sequence ID" value="NZ_FONW01000001.1"/>
</dbReference>
<dbReference type="EMBL" id="FONW01000001">
    <property type="protein sequence ID" value="SFE66613.1"/>
    <property type="molecule type" value="Genomic_DNA"/>
</dbReference>
<keyword evidence="2" id="KW-0732">Signal</keyword>
<reference evidence="3 5" key="1">
    <citation type="submission" date="2016-10" db="EMBL/GenBank/DDBJ databases">
        <authorList>
            <person name="de Groot N.N."/>
        </authorList>
    </citation>
    <scope>NUCLEOTIDE SEQUENCE [LARGE SCALE GENOMIC DNA]</scope>
    <source>
        <strain evidence="3 5">CGMCC 1.9156</strain>
    </source>
</reference>
<evidence type="ECO:0000256" key="2">
    <source>
        <dbReference type="SAM" id="SignalP"/>
    </source>
</evidence>
<name>A0A1I2CFK9_9BACT</name>
<evidence type="ECO:0000313" key="4">
    <source>
        <dbReference type="EMBL" id="TDO03883.1"/>
    </source>
</evidence>
<keyword evidence="1" id="KW-1133">Transmembrane helix</keyword>